<evidence type="ECO:0000313" key="3">
    <source>
        <dbReference type="Proteomes" id="UP001209317"/>
    </source>
</evidence>
<dbReference type="GO" id="GO:1990351">
    <property type="term" value="C:transporter complex"/>
    <property type="evidence" value="ECO:0007669"/>
    <property type="project" value="TreeGrafter"/>
</dbReference>
<sequence>MNKLCKCKVRLKNVLKVAFSIVALLISHQQTFSYPNYNFFLAKTWPAYFYRTDTIVPVIDSATIRTLDTTVAVVKDTLRNTTDTLTLSKDSLTAPIAYHAKDSFVFLVPQKQLYLHGNANAKTEGATSAESVDITANTIFYDNATNIVRAWGGTDTAKKALNLPTIIQGESKSIMDTISFNLKTQKGIFKNTYYNEGEIFVNAEIVKKVDKDVAFAYNGRFTTCNLDEPHFALRARKLKLITNKLAVSGPAIPEFESVPMPVAIPFGIYPMQRGRHSGVIPPQFTQNSSMGLGLEGLGYYKVINDYWDVTFRGNLYSYFGYTVNVSPQYYKRYRYRGRFSFNYQNTRTLNESTIIPDEFISNKSFQVNWSHSMDSKARPGVSFSASVNAGSSGFNRNIPNNPYKNFQNQMSSSIAYSKSWQDGKYNLSMQANHNQNNMTKLINVQLPTLSFSTTTFNPFQNKESAGTPKWYENFGIGYNGTLLNQFSFYDTAFSFKHLLDTTQWGAQHNIPITLALPALGPLMISPSVSYSENWMSRKIYRKWNASEEKVDTINKKGLYIARQMSFGLSANTRIFGTFNFRKGKILALRHEIRPTISASYSPNMARSYYEELQIDKRGNKMMVSQYDGNLFGGFSNMAFGGLNFGIDNLLEMKMRNDNDTTGLDENLTKKIRLIDGLSINSGYNFLADSMQWQPISISMRTSLFDNKLSVTSNATIDQYAVNPETGIRTSQLLWSRGHLGNLTNASLALSTSFSSKKKDERKDKERVPIDPSLTMDEQQRQIEYVRQNASEFVDFNIPWNLSASVAVNYYRQQMANYRGVQNIFNASLNLSGDFSITPKWKAGGSTYFDLKTLQMNMLTLFISREMHCWQLSINVTPVGPWKSFSIVLNPKAGILRDLRINRTRNFGGY</sequence>
<comment type="caution">
    <text evidence="2">The sequence shown here is derived from an EMBL/GenBank/DDBJ whole genome shotgun (WGS) entry which is preliminary data.</text>
</comment>
<gene>
    <name evidence="2" type="ORF">OD355_02650</name>
</gene>
<reference evidence="2" key="1">
    <citation type="submission" date="2022-10" db="EMBL/GenBank/DDBJ databases">
        <authorList>
            <person name="Kim H.S."/>
            <person name="Kim J.-S."/>
            <person name="Suh M.K."/>
            <person name="Eom M.K."/>
            <person name="Lee J.-S."/>
        </authorList>
    </citation>
    <scope>NUCLEOTIDE SEQUENCE</scope>
    <source>
        <strain evidence="2">LIP-5</strain>
    </source>
</reference>
<dbReference type="AlphaFoldDB" id="A0AAE3IKE2"/>
<dbReference type="Pfam" id="PF19838">
    <property type="entry name" value="LptD_2"/>
    <property type="match status" value="1"/>
</dbReference>
<accession>A0AAE3IKE2</accession>
<dbReference type="EMBL" id="JAOTPL010000002">
    <property type="protein sequence ID" value="MCU7693414.1"/>
    <property type="molecule type" value="Genomic_DNA"/>
</dbReference>
<keyword evidence="3" id="KW-1185">Reference proteome</keyword>
<proteinExistence type="predicted"/>
<dbReference type="GO" id="GO:0009279">
    <property type="term" value="C:cell outer membrane"/>
    <property type="evidence" value="ECO:0007669"/>
    <property type="project" value="TreeGrafter"/>
</dbReference>
<protein>
    <submittedName>
        <fullName evidence="2">LPS assembly protein LptD</fullName>
    </submittedName>
</protein>
<evidence type="ECO:0000259" key="1">
    <source>
        <dbReference type="Pfam" id="PF19838"/>
    </source>
</evidence>
<organism evidence="2 3">
    <name type="scientific">Haoranjiania flava</name>
    <dbReference type="NCBI Taxonomy" id="1856322"/>
    <lineage>
        <taxon>Bacteria</taxon>
        <taxon>Pseudomonadati</taxon>
        <taxon>Bacteroidota</taxon>
        <taxon>Chitinophagia</taxon>
        <taxon>Chitinophagales</taxon>
        <taxon>Chitinophagaceae</taxon>
        <taxon>Haoranjiania</taxon>
    </lineage>
</organism>
<name>A0AAE3IKE2_9BACT</name>
<dbReference type="InterPro" id="IPR045659">
    <property type="entry name" value="LptD_2"/>
</dbReference>
<dbReference type="Proteomes" id="UP001209317">
    <property type="component" value="Unassembled WGS sequence"/>
</dbReference>
<evidence type="ECO:0000313" key="2">
    <source>
        <dbReference type="EMBL" id="MCU7693414.1"/>
    </source>
</evidence>
<dbReference type="PANTHER" id="PTHR30189">
    <property type="entry name" value="LPS-ASSEMBLY PROTEIN"/>
    <property type="match status" value="1"/>
</dbReference>
<feature type="domain" description="LPS-assembly protein LptD central" evidence="1">
    <location>
        <begin position="247"/>
        <end position="719"/>
    </location>
</feature>
<dbReference type="PANTHER" id="PTHR30189:SF1">
    <property type="entry name" value="LPS-ASSEMBLY PROTEIN LPTD"/>
    <property type="match status" value="1"/>
</dbReference>
<dbReference type="InterPro" id="IPR050218">
    <property type="entry name" value="LptD"/>
</dbReference>
<dbReference type="RefSeq" id="WP_263036899.1">
    <property type="nucleotide sequence ID" value="NZ_JAOTPL010000002.1"/>
</dbReference>